<dbReference type="AlphaFoldDB" id="A0A9X2AFV2"/>
<evidence type="ECO:0000313" key="2">
    <source>
        <dbReference type="Proteomes" id="UP001139263"/>
    </source>
</evidence>
<dbReference type="Proteomes" id="UP001139263">
    <property type="component" value="Unassembled WGS sequence"/>
</dbReference>
<dbReference type="EMBL" id="JALBUF010000014">
    <property type="protein sequence ID" value="MCI0184436.1"/>
    <property type="molecule type" value="Genomic_DNA"/>
</dbReference>
<name>A0A9X2AFV2_9BACL</name>
<sequence>MLSIIYTHERLVGEGLRYAERIIRDAAMGQPLTNGEYLAIIRQHRKKAVLAKRQRKANNAA</sequence>
<gene>
    <name evidence="1" type="ORF">MM817_02733</name>
</gene>
<keyword evidence="2" id="KW-1185">Reference proteome</keyword>
<dbReference type="RefSeq" id="WP_241716114.1">
    <property type="nucleotide sequence ID" value="NZ_JALBUF010000014.1"/>
</dbReference>
<reference evidence="1" key="1">
    <citation type="submission" date="2022-03" db="EMBL/GenBank/DDBJ databases">
        <title>Draft Genome Sequence of Firmicute Strain S0AB, a Heterotrophic Iron/Sulfur-Oxidizing Extreme Acidophile.</title>
        <authorList>
            <person name="Vergara E."/>
            <person name="Pakostova E."/>
            <person name="Johnson D.B."/>
            <person name="Holmes D.S."/>
        </authorList>
    </citation>
    <scope>NUCLEOTIDE SEQUENCE</scope>
    <source>
        <strain evidence="1">S0AB</strain>
    </source>
</reference>
<comment type="caution">
    <text evidence="1">The sequence shown here is derived from an EMBL/GenBank/DDBJ whole genome shotgun (WGS) entry which is preliminary data.</text>
</comment>
<proteinExistence type="predicted"/>
<organism evidence="1 2">
    <name type="scientific">Sulfoacidibacillus ferrooxidans</name>
    <dbReference type="NCBI Taxonomy" id="2005001"/>
    <lineage>
        <taxon>Bacteria</taxon>
        <taxon>Bacillati</taxon>
        <taxon>Bacillota</taxon>
        <taxon>Bacilli</taxon>
        <taxon>Bacillales</taxon>
        <taxon>Alicyclobacillaceae</taxon>
        <taxon>Sulfoacidibacillus</taxon>
    </lineage>
</organism>
<accession>A0A9X2AFV2</accession>
<evidence type="ECO:0000313" key="1">
    <source>
        <dbReference type="EMBL" id="MCI0184436.1"/>
    </source>
</evidence>
<protein>
    <submittedName>
        <fullName evidence="1">Uncharacterized protein</fullName>
    </submittedName>
</protein>